<protein>
    <submittedName>
        <fullName evidence="1">Uncharacterized protein</fullName>
    </submittedName>
</protein>
<dbReference type="EMBL" id="JALBCA010000030">
    <property type="protein sequence ID" value="KAI2388581.1"/>
    <property type="molecule type" value="Genomic_DNA"/>
</dbReference>
<sequence>MAPVLAFVVTLLMAAVSMAASLPRHEPHREIKRIVGGEFAPNGMYRSTVHVSFMAGRRCGGVLISQNAVLTAGHCVSYNETLALSIFAGSHVWNHSKALSVVTGIIHYSDFNKPQYHNDIAILKLGIPIPESEFVSHAKVGKDEVSGDARVTAVGWGSTTNATGPGVEKLRRVHLSVMDQDKCAQAFKNQTESPLKVVGKTMICAGEKGKGSCAGDDGSPLYAWGTDTVVGIASLGPTCGSDQAPAIYTRLSQYTLWISRNM</sequence>
<accession>A0ACB8UZE9</accession>
<gene>
    <name evidence="1" type="ORF">LOY88_002564</name>
</gene>
<proteinExistence type="predicted"/>
<evidence type="ECO:0000313" key="1">
    <source>
        <dbReference type="EMBL" id="KAI2388581.1"/>
    </source>
</evidence>
<comment type="caution">
    <text evidence="1">The sequence shown here is derived from an EMBL/GenBank/DDBJ whole genome shotgun (WGS) entry which is preliminary data.</text>
</comment>
<organism evidence="1">
    <name type="scientific">Ophidiomyces ophidiicola</name>
    <dbReference type="NCBI Taxonomy" id="1387563"/>
    <lineage>
        <taxon>Eukaryota</taxon>
        <taxon>Fungi</taxon>
        <taxon>Dikarya</taxon>
        <taxon>Ascomycota</taxon>
        <taxon>Pezizomycotina</taxon>
        <taxon>Eurotiomycetes</taxon>
        <taxon>Eurotiomycetidae</taxon>
        <taxon>Onygenales</taxon>
        <taxon>Onygenaceae</taxon>
        <taxon>Ophidiomyces</taxon>
    </lineage>
</organism>
<reference evidence="1" key="1">
    <citation type="journal article" date="2022" name="bioRxiv">
        <title>Population genetic analysis of Ophidiomyces ophidiicola, the causative agent of snake fungal disease, indicates recent introductions to the USA.</title>
        <authorList>
            <person name="Ladner J.T."/>
            <person name="Palmer J.M."/>
            <person name="Ettinger C.L."/>
            <person name="Stajich J.E."/>
            <person name="Farrell T.M."/>
            <person name="Glorioso B.M."/>
            <person name="Lawson B."/>
            <person name="Price S.J."/>
            <person name="Stengle A.G."/>
            <person name="Grear D.A."/>
            <person name="Lorch J.M."/>
        </authorList>
    </citation>
    <scope>NUCLEOTIDE SEQUENCE</scope>
    <source>
        <strain evidence="1">NWHC 24266-5</strain>
    </source>
</reference>
<name>A0ACB8UZE9_9EURO</name>